<gene>
    <name evidence="2" type="ORF">HHK36_001562</name>
</gene>
<dbReference type="EMBL" id="JABCRI010000001">
    <property type="protein sequence ID" value="KAF8413571.1"/>
    <property type="molecule type" value="Genomic_DNA"/>
</dbReference>
<sequence length="453" mass="50671">MGNKLGSRRQMVDEKYTQPQGLYQHVDMDPKKLKKLILDLKLAPCYPGDDECSFNREECPICFLVSNVVGVSFSTLPESQSFKMLHERHLYSFECLFFSRVFSADEVASFYPACAVSFSSISNNYFITRCPFCKTSNYDVEYRGVMSKEEKCMEQVEEQRFIEAKIRMQQQELQDEEERTQRRQRISSSSRKMTQREVEGGDVSSSSLPGDKIIPSLGSFAETIVRQPSHSRQDREDEDEFDQYLEDIMLTEAIWLSIQENATQRHPDHGDAAPFEPFVTEGHYVSPAVVPLTEASAPSGGLACAIAAFAERQQMNRDSTNYSENVSAFGMLRSSSRLPNREEEPMAEIYPPESWIEVSPGSERAVSREDGEWEVDLGSEVAEAGTSYASSETTTGEAGIAALSHPDAVGGYLQPNITGAILPESFEDQMMLATAVSLAEARSRTSTQGVAWL</sequence>
<dbReference type="OrthoDB" id="21471at2759"/>
<evidence type="ECO:0000313" key="2">
    <source>
        <dbReference type="EMBL" id="KAF8413571.1"/>
    </source>
</evidence>
<comment type="caution">
    <text evidence="2">The sequence shown here is derived from an EMBL/GenBank/DDBJ whole genome shotgun (WGS) entry which is preliminary data.</text>
</comment>
<evidence type="ECO:0000313" key="3">
    <source>
        <dbReference type="Proteomes" id="UP000655225"/>
    </source>
</evidence>
<evidence type="ECO:0000256" key="1">
    <source>
        <dbReference type="SAM" id="MobiDB-lite"/>
    </source>
</evidence>
<organism evidence="2 3">
    <name type="scientific">Tetracentron sinense</name>
    <name type="common">Spur-leaf</name>
    <dbReference type="NCBI Taxonomy" id="13715"/>
    <lineage>
        <taxon>Eukaryota</taxon>
        <taxon>Viridiplantae</taxon>
        <taxon>Streptophyta</taxon>
        <taxon>Embryophyta</taxon>
        <taxon>Tracheophyta</taxon>
        <taxon>Spermatophyta</taxon>
        <taxon>Magnoliopsida</taxon>
        <taxon>Trochodendrales</taxon>
        <taxon>Trochodendraceae</taxon>
        <taxon>Tetracentron</taxon>
    </lineage>
</organism>
<dbReference type="OMA" id="SESFHNF"/>
<proteinExistence type="predicted"/>
<dbReference type="PANTHER" id="PTHR31315:SF1">
    <property type="entry name" value="PROTEIN SIP5"/>
    <property type="match status" value="1"/>
</dbReference>
<dbReference type="PANTHER" id="PTHR31315">
    <property type="entry name" value="PROTEIN SIP5"/>
    <property type="match status" value="1"/>
</dbReference>
<dbReference type="InterPro" id="IPR039301">
    <property type="entry name" value="Sip5/DA2"/>
</dbReference>
<feature type="region of interest" description="Disordered" evidence="1">
    <location>
        <begin position="171"/>
        <end position="211"/>
    </location>
</feature>
<dbReference type="Proteomes" id="UP000655225">
    <property type="component" value="Unassembled WGS sequence"/>
</dbReference>
<name>A0A835A2Y9_TETSI</name>
<dbReference type="AlphaFoldDB" id="A0A835A2Y9"/>
<reference evidence="2 3" key="1">
    <citation type="submission" date="2020-04" db="EMBL/GenBank/DDBJ databases">
        <title>Plant Genome Project.</title>
        <authorList>
            <person name="Zhang R.-G."/>
        </authorList>
    </citation>
    <scope>NUCLEOTIDE SEQUENCE [LARGE SCALE GENOMIC DNA]</scope>
    <source>
        <strain evidence="2">YNK0</strain>
        <tissue evidence="2">Leaf</tissue>
    </source>
</reference>
<keyword evidence="3" id="KW-1185">Reference proteome</keyword>
<accession>A0A835A2Y9</accession>
<dbReference type="GO" id="GO:0005737">
    <property type="term" value="C:cytoplasm"/>
    <property type="evidence" value="ECO:0007669"/>
    <property type="project" value="TreeGrafter"/>
</dbReference>
<protein>
    <submittedName>
        <fullName evidence="2">Uncharacterized protein</fullName>
    </submittedName>
</protein>